<dbReference type="RefSeq" id="XP_022384496.1">
    <property type="nucleotide sequence ID" value="XM_022538254.1"/>
</dbReference>
<evidence type="ECO:0000313" key="7">
    <source>
        <dbReference type="EMBL" id="OGM40779.1"/>
    </source>
</evidence>
<feature type="transmembrane region" description="Helical" evidence="5">
    <location>
        <begin position="218"/>
        <end position="240"/>
    </location>
</feature>
<dbReference type="PROSITE" id="PS50850">
    <property type="entry name" value="MFS"/>
    <property type="match status" value="1"/>
</dbReference>
<dbReference type="InterPro" id="IPR036259">
    <property type="entry name" value="MFS_trans_sf"/>
</dbReference>
<dbReference type="GO" id="GO:0022857">
    <property type="term" value="F:transmembrane transporter activity"/>
    <property type="evidence" value="ECO:0007669"/>
    <property type="project" value="InterPro"/>
</dbReference>
<protein>
    <recommendedName>
        <fullName evidence="6">Major facilitator superfamily (MFS) profile domain-containing protein</fullName>
    </recommendedName>
</protein>
<evidence type="ECO:0000256" key="4">
    <source>
        <dbReference type="ARBA" id="ARBA00023136"/>
    </source>
</evidence>
<keyword evidence="4 5" id="KW-0472">Membrane</keyword>
<dbReference type="Gene3D" id="1.20.1250.20">
    <property type="entry name" value="MFS general substrate transporter like domains"/>
    <property type="match status" value="2"/>
</dbReference>
<feature type="transmembrane region" description="Helical" evidence="5">
    <location>
        <begin position="348"/>
        <end position="371"/>
    </location>
</feature>
<evidence type="ECO:0000256" key="2">
    <source>
        <dbReference type="ARBA" id="ARBA00022692"/>
    </source>
</evidence>
<feature type="transmembrane region" description="Helical" evidence="5">
    <location>
        <begin position="120"/>
        <end position="140"/>
    </location>
</feature>
<dbReference type="SUPFAM" id="SSF103473">
    <property type="entry name" value="MFS general substrate transporter"/>
    <property type="match status" value="1"/>
</dbReference>
<feature type="transmembrane region" description="Helical" evidence="5">
    <location>
        <begin position="178"/>
        <end position="197"/>
    </location>
</feature>
<dbReference type="PANTHER" id="PTHR23501:SF59">
    <property type="entry name" value="MAJOR FACILITATOR SUPERFAMILY (MFS) PROFILE DOMAIN-CONTAINING PROTEIN-RELATED"/>
    <property type="match status" value="1"/>
</dbReference>
<dbReference type="Pfam" id="PF07690">
    <property type="entry name" value="MFS_1"/>
    <property type="match status" value="1"/>
</dbReference>
<keyword evidence="2 5" id="KW-0812">Transmembrane</keyword>
<evidence type="ECO:0000256" key="3">
    <source>
        <dbReference type="ARBA" id="ARBA00022989"/>
    </source>
</evidence>
<dbReference type="FunFam" id="1.20.1720.10:FF:000018">
    <property type="entry name" value="Putative MFS multidrug transporter"/>
    <property type="match status" value="1"/>
</dbReference>
<feature type="transmembrane region" description="Helical" evidence="5">
    <location>
        <begin position="90"/>
        <end position="108"/>
    </location>
</feature>
<dbReference type="Proteomes" id="UP000179179">
    <property type="component" value="Unassembled WGS sequence"/>
</dbReference>
<name>A0A1F7ZNB1_9EURO</name>
<evidence type="ECO:0000313" key="8">
    <source>
        <dbReference type="Proteomes" id="UP000179179"/>
    </source>
</evidence>
<feature type="transmembrane region" description="Helical" evidence="5">
    <location>
        <begin position="459"/>
        <end position="477"/>
    </location>
</feature>
<keyword evidence="3 5" id="KW-1133">Transmembrane helix</keyword>
<dbReference type="InterPro" id="IPR011701">
    <property type="entry name" value="MFS"/>
</dbReference>
<dbReference type="GO" id="GO:0005886">
    <property type="term" value="C:plasma membrane"/>
    <property type="evidence" value="ECO:0007669"/>
    <property type="project" value="TreeGrafter"/>
</dbReference>
<feature type="transmembrane region" description="Helical" evidence="5">
    <location>
        <begin position="383"/>
        <end position="405"/>
    </location>
</feature>
<gene>
    <name evidence="7" type="ORF">ABOM_011126</name>
</gene>
<dbReference type="OrthoDB" id="2351791at2759"/>
<feature type="transmembrane region" description="Helical" evidence="5">
    <location>
        <begin position="288"/>
        <end position="312"/>
    </location>
</feature>
<dbReference type="EMBL" id="LYCR01000131">
    <property type="protein sequence ID" value="OGM40779.1"/>
    <property type="molecule type" value="Genomic_DNA"/>
</dbReference>
<dbReference type="PRINTS" id="PR01036">
    <property type="entry name" value="TCRTETB"/>
</dbReference>
<dbReference type="InterPro" id="IPR020846">
    <property type="entry name" value="MFS_dom"/>
</dbReference>
<dbReference type="PANTHER" id="PTHR23501">
    <property type="entry name" value="MAJOR FACILITATOR SUPERFAMILY"/>
    <property type="match status" value="1"/>
</dbReference>
<comment type="caution">
    <text evidence="7">The sequence shown here is derived from an EMBL/GenBank/DDBJ whole genome shotgun (WGS) entry which is preliminary data.</text>
</comment>
<reference evidence="7 8" key="1">
    <citation type="journal article" date="2016" name="Genome Biol. Evol.">
        <title>Draft genome sequence of an aflatoxigenic Aspergillus species, A. bombycis.</title>
        <authorList>
            <person name="Moore G.G."/>
            <person name="Mack B.M."/>
            <person name="Beltz S.B."/>
            <person name="Gilbert M.K."/>
        </authorList>
    </citation>
    <scope>NUCLEOTIDE SEQUENCE [LARGE SCALE GENOMIC DNA]</scope>
    <source>
        <strain evidence="8">NRRL 26010</strain>
    </source>
</reference>
<accession>A0A1F7ZNB1</accession>
<keyword evidence="8" id="KW-1185">Reference proteome</keyword>
<evidence type="ECO:0000259" key="6">
    <source>
        <dbReference type="PROSITE" id="PS50850"/>
    </source>
</evidence>
<proteinExistence type="predicted"/>
<dbReference type="GeneID" id="34454516"/>
<dbReference type="AlphaFoldDB" id="A0A1F7ZNB1"/>
<evidence type="ECO:0000256" key="1">
    <source>
        <dbReference type="ARBA" id="ARBA00004141"/>
    </source>
</evidence>
<sequence length="494" mass="53384">MLHGESDPVGYSRPFSLGISEWLVFGTLAIITLVVAWDGTSLSVALPSIAEQLHATATEAFWSGTSFLLCSTVFQPSFASLSNIYGRKPLIFISLSFFVVGTGVAGAAKNVTYMLVGRSLQGVGGGGLVALTEIVVADLVPLRLRGQYMGIINAVWSVGSVTGPVLGGGFVQKVSWRWIFYINFPFAGIALIMLLCLRLRQTTVAVASLKRIDYSGTFLFVGGTASFLIGLSWGGTMYAWRSWRTVVPMVVGVVALALFVLYERFYAVEPMIPPRLFHNRTALGYSPVLSGVALFPTTFTVAPSAVVVGIYITKFGRYRWAILLGWAFSTLGAGLCCMINADSGIPRWVFPTVILGVGMGICLPSILYAIQASSHPKDVAIAVAMYTFFRTFGQALGVAIGGVIFQNRMRKNLLEYPALAPFADQYSADAAALVPLIQSMPNDVNKVYLKQAYADSLKIVWATCCALMAAAGLLSGLTRQYDLNQTQEEIEFQH</sequence>
<feature type="transmembrane region" description="Helical" evidence="5">
    <location>
        <begin position="22"/>
        <end position="40"/>
    </location>
</feature>
<feature type="transmembrane region" description="Helical" evidence="5">
    <location>
        <begin position="152"/>
        <end position="172"/>
    </location>
</feature>
<evidence type="ECO:0000256" key="5">
    <source>
        <dbReference type="SAM" id="Phobius"/>
    </source>
</evidence>
<feature type="transmembrane region" description="Helical" evidence="5">
    <location>
        <begin position="246"/>
        <end position="267"/>
    </location>
</feature>
<organism evidence="7 8">
    <name type="scientific">Aspergillus bombycis</name>
    <dbReference type="NCBI Taxonomy" id="109264"/>
    <lineage>
        <taxon>Eukaryota</taxon>
        <taxon>Fungi</taxon>
        <taxon>Dikarya</taxon>
        <taxon>Ascomycota</taxon>
        <taxon>Pezizomycotina</taxon>
        <taxon>Eurotiomycetes</taxon>
        <taxon>Eurotiomycetidae</taxon>
        <taxon>Eurotiales</taxon>
        <taxon>Aspergillaceae</taxon>
        <taxon>Aspergillus</taxon>
    </lineage>
</organism>
<feature type="transmembrane region" description="Helical" evidence="5">
    <location>
        <begin position="318"/>
        <end position="341"/>
    </location>
</feature>
<feature type="domain" description="Major facilitator superfamily (MFS) profile" evidence="6">
    <location>
        <begin position="24"/>
        <end position="487"/>
    </location>
</feature>
<comment type="subcellular location">
    <subcellularLocation>
        <location evidence="1">Membrane</location>
        <topology evidence="1">Multi-pass membrane protein</topology>
    </subcellularLocation>
</comment>